<evidence type="ECO:0000313" key="2">
    <source>
        <dbReference type="Proteomes" id="UP000214666"/>
    </source>
</evidence>
<accession>A0A222WJM0</accession>
<dbReference type="AlphaFoldDB" id="A0A222WJM0"/>
<reference evidence="1 2" key="1">
    <citation type="submission" date="2017-03" db="EMBL/GenBank/DDBJ databases">
        <title>Complete genome sequence of Paenibacillus Kribbensis producing bioflocculants.</title>
        <authorList>
            <person name="Lee H.-G."/>
            <person name="Oh H.-M."/>
        </authorList>
    </citation>
    <scope>NUCLEOTIDE SEQUENCE [LARGE SCALE GENOMIC DNA]</scope>
    <source>
        <strain evidence="1 2">AM49</strain>
    </source>
</reference>
<protein>
    <submittedName>
        <fullName evidence="1">Uncharacterized protein</fullName>
    </submittedName>
</protein>
<dbReference type="KEGG" id="pkb:B4V02_05475"/>
<gene>
    <name evidence="1" type="ORF">B4V02_05475</name>
</gene>
<sequence>MSNTLNNFLYSMEYLAIWRDEVWFFFWIGDTYAVEIVRGADYDPSEVVYRAERGYWELSIS</sequence>
<dbReference type="STRING" id="172713.GCA_001705305_04443"/>
<proteinExistence type="predicted"/>
<name>A0A222WJM0_9BACL</name>
<dbReference type="EMBL" id="CP020028">
    <property type="protein sequence ID" value="ASR46178.1"/>
    <property type="molecule type" value="Genomic_DNA"/>
</dbReference>
<keyword evidence="2" id="KW-1185">Reference proteome</keyword>
<evidence type="ECO:0000313" key="1">
    <source>
        <dbReference type="EMBL" id="ASR46178.1"/>
    </source>
</evidence>
<organism evidence="1 2">
    <name type="scientific">Paenibacillus kribbensis</name>
    <dbReference type="NCBI Taxonomy" id="172713"/>
    <lineage>
        <taxon>Bacteria</taxon>
        <taxon>Bacillati</taxon>
        <taxon>Bacillota</taxon>
        <taxon>Bacilli</taxon>
        <taxon>Bacillales</taxon>
        <taxon>Paenibacillaceae</taxon>
        <taxon>Paenibacillus</taxon>
    </lineage>
</organism>
<dbReference type="RefSeq" id="WP_094154030.1">
    <property type="nucleotide sequence ID" value="NZ_CP020028.1"/>
</dbReference>
<dbReference type="Proteomes" id="UP000214666">
    <property type="component" value="Chromosome"/>
</dbReference>